<dbReference type="Proteomes" id="UP000789831">
    <property type="component" value="Unassembled WGS sequence"/>
</dbReference>
<evidence type="ECO:0000313" key="3">
    <source>
        <dbReference type="Proteomes" id="UP000789831"/>
    </source>
</evidence>
<name>A0A9N9ATC6_9GLOM</name>
<reference evidence="2" key="1">
    <citation type="submission" date="2021-06" db="EMBL/GenBank/DDBJ databases">
        <authorList>
            <person name="Kallberg Y."/>
            <person name="Tangrot J."/>
            <person name="Rosling A."/>
        </authorList>
    </citation>
    <scope>NUCLEOTIDE SEQUENCE</scope>
    <source>
        <strain evidence="2">MT106</strain>
    </source>
</reference>
<feature type="region of interest" description="Disordered" evidence="1">
    <location>
        <begin position="97"/>
        <end position="119"/>
    </location>
</feature>
<proteinExistence type="predicted"/>
<organism evidence="2 3">
    <name type="scientific">Ambispora gerdemannii</name>
    <dbReference type="NCBI Taxonomy" id="144530"/>
    <lineage>
        <taxon>Eukaryota</taxon>
        <taxon>Fungi</taxon>
        <taxon>Fungi incertae sedis</taxon>
        <taxon>Mucoromycota</taxon>
        <taxon>Glomeromycotina</taxon>
        <taxon>Glomeromycetes</taxon>
        <taxon>Archaeosporales</taxon>
        <taxon>Ambisporaceae</taxon>
        <taxon>Ambispora</taxon>
    </lineage>
</organism>
<accession>A0A9N9ATC6</accession>
<protein>
    <submittedName>
        <fullName evidence="2">4603_t:CDS:1</fullName>
    </submittedName>
</protein>
<evidence type="ECO:0000256" key="1">
    <source>
        <dbReference type="SAM" id="MobiDB-lite"/>
    </source>
</evidence>
<feature type="compositionally biased region" description="Basic and acidic residues" evidence="1">
    <location>
        <begin position="97"/>
        <end position="111"/>
    </location>
</feature>
<dbReference type="AlphaFoldDB" id="A0A9N9ATC6"/>
<dbReference type="EMBL" id="CAJVPL010000927">
    <property type="protein sequence ID" value="CAG8540930.1"/>
    <property type="molecule type" value="Genomic_DNA"/>
</dbReference>
<sequence length="134" mass="15436">MIFRFKITSIQRSFLRKLDISKKISSSGGSLYRGLTVNQQLNKLEWSSYNISEVGEPTLPLGLKLSESNPRFLYNHGFLAFLATNLNGMKMAGQEMEKGKKLEVNQRHNDKPTPFQYERPNFKNLQCHDKPTNI</sequence>
<keyword evidence="3" id="KW-1185">Reference proteome</keyword>
<evidence type="ECO:0000313" key="2">
    <source>
        <dbReference type="EMBL" id="CAG8540930.1"/>
    </source>
</evidence>
<comment type="caution">
    <text evidence="2">The sequence shown here is derived from an EMBL/GenBank/DDBJ whole genome shotgun (WGS) entry which is preliminary data.</text>
</comment>
<gene>
    <name evidence="2" type="ORF">AGERDE_LOCUS6180</name>
</gene>